<dbReference type="OrthoDB" id="9838225at2"/>
<comment type="caution">
    <text evidence="2">The sequence shown here is derived from an EMBL/GenBank/DDBJ whole genome shotgun (WGS) entry which is preliminary data.</text>
</comment>
<keyword evidence="1" id="KW-0812">Transmembrane</keyword>
<accession>A0A229P1K5</accession>
<keyword evidence="1" id="KW-1133">Transmembrane helix</keyword>
<reference evidence="2 3" key="1">
    <citation type="submission" date="2017-07" db="EMBL/GenBank/DDBJ databases">
        <title>Paenibacillus herberti R33 genome sequencing and assembly.</title>
        <authorList>
            <person name="Su W."/>
        </authorList>
    </citation>
    <scope>NUCLEOTIDE SEQUENCE [LARGE SCALE GENOMIC DNA]</scope>
    <source>
        <strain evidence="2 3">R33</strain>
    </source>
</reference>
<dbReference type="Proteomes" id="UP000215145">
    <property type="component" value="Unassembled WGS sequence"/>
</dbReference>
<evidence type="ECO:0000313" key="3">
    <source>
        <dbReference type="Proteomes" id="UP000215145"/>
    </source>
</evidence>
<evidence type="ECO:0000256" key="1">
    <source>
        <dbReference type="SAM" id="Phobius"/>
    </source>
</evidence>
<dbReference type="RefSeq" id="WP_089523177.1">
    <property type="nucleotide sequence ID" value="NZ_NMUQ01000001.1"/>
</dbReference>
<keyword evidence="3" id="KW-1185">Reference proteome</keyword>
<sequence>MKEEQVHISNFKGSGIGLILVLFILLVIVTSVFCFGPRGQNDDDDPIGVLVTRNYNIYNSTSNYVLVVSTVTSTVSPSPPPEIRSSPGEYNQFQMTGIRNRTVRGVINYNVLDSLTGGFVGTLTINIRLRHTGGTGFRALIDEVSSTAPIRWTESEEGIDASLYIYNNVLL</sequence>
<evidence type="ECO:0000313" key="2">
    <source>
        <dbReference type="EMBL" id="OXM16092.1"/>
    </source>
</evidence>
<protein>
    <submittedName>
        <fullName evidence="2">Uncharacterized protein</fullName>
    </submittedName>
</protein>
<feature type="transmembrane region" description="Helical" evidence="1">
    <location>
        <begin position="15"/>
        <end position="35"/>
    </location>
</feature>
<dbReference type="EMBL" id="NMUQ01000001">
    <property type="protein sequence ID" value="OXM16092.1"/>
    <property type="molecule type" value="Genomic_DNA"/>
</dbReference>
<keyword evidence="1" id="KW-0472">Membrane</keyword>
<name>A0A229P1K5_9BACL</name>
<dbReference type="AlphaFoldDB" id="A0A229P1K5"/>
<gene>
    <name evidence="2" type="ORF">CGZ75_05160</name>
</gene>
<proteinExistence type="predicted"/>
<organism evidence="2 3">
    <name type="scientific">Paenibacillus herberti</name>
    <dbReference type="NCBI Taxonomy" id="1619309"/>
    <lineage>
        <taxon>Bacteria</taxon>
        <taxon>Bacillati</taxon>
        <taxon>Bacillota</taxon>
        <taxon>Bacilli</taxon>
        <taxon>Bacillales</taxon>
        <taxon>Paenibacillaceae</taxon>
        <taxon>Paenibacillus</taxon>
    </lineage>
</organism>